<feature type="non-terminal residue" evidence="2">
    <location>
        <position position="1"/>
    </location>
</feature>
<feature type="region of interest" description="Disordered" evidence="1">
    <location>
        <begin position="1"/>
        <end position="21"/>
    </location>
</feature>
<evidence type="ECO:0000313" key="3">
    <source>
        <dbReference type="Proteomes" id="UP000054498"/>
    </source>
</evidence>
<dbReference type="KEGG" id="mng:MNEG_3596"/>
<dbReference type="EMBL" id="KK100677">
    <property type="protein sequence ID" value="KIZ04366.1"/>
    <property type="molecule type" value="Genomic_DNA"/>
</dbReference>
<dbReference type="Proteomes" id="UP000054498">
    <property type="component" value="Unassembled WGS sequence"/>
</dbReference>
<name>A0A0D2NH58_9CHLO</name>
<reference evidence="2 3" key="1">
    <citation type="journal article" date="2013" name="BMC Genomics">
        <title>Reconstruction of the lipid metabolism for the microalga Monoraphidium neglectum from its genome sequence reveals characteristics suitable for biofuel production.</title>
        <authorList>
            <person name="Bogen C."/>
            <person name="Al-Dilaimi A."/>
            <person name="Albersmeier A."/>
            <person name="Wichmann J."/>
            <person name="Grundmann M."/>
            <person name="Rupp O."/>
            <person name="Lauersen K.J."/>
            <person name="Blifernez-Klassen O."/>
            <person name="Kalinowski J."/>
            <person name="Goesmann A."/>
            <person name="Mussgnug J.H."/>
            <person name="Kruse O."/>
        </authorList>
    </citation>
    <scope>NUCLEOTIDE SEQUENCE [LARGE SCALE GENOMIC DNA]</scope>
    <source>
        <strain evidence="2 3">SAG 48.87</strain>
    </source>
</reference>
<dbReference type="AlphaFoldDB" id="A0A0D2NH58"/>
<evidence type="ECO:0000256" key="1">
    <source>
        <dbReference type="SAM" id="MobiDB-lite"/>
    </source>
</evidence>
<accession>A0A0D2NH58</accession>
<protein>
    <submittedName>
        <fullName evidence="2">Uncharacterized protein</fullName>
    </submittedName>
</protein>
<proteinExistence type="predicted"/>
<feature type="compositionally biased region" description="Polar residues" evidence="1">
    <location>
        <begin position="59"/>
        <end position="68"/>
    </location>
</feature>
<organism evidence="2 3">
    <name type="scientific">Monoraphidium neglectum</name>
    <dbReference type="NCBI Taxonomy" id="145388"/>
    <lineage>
        <taxon>Eukaryota</taxon>
        <taxon>Viridiplantae</taxon>
        <taxon>Chlorophyta</taxon>
        <taxon>core chlorophytes</taxon>
        <taxon>Chlorophyceae</taxon>
        <taxon>CS clade</taxon>
        <taxon>Sphaeropleales</taxon>
        <taxon>Selenastraceae</taxon>
        <taxon>Monoraphidium</taxon>
    </lineage>
</organism>
<feature type="region of interest" description="Disordered" evidence="1">
    <location>
        <begin position="37"/>
        <end position="86"/>
    </location>
</feature>
<dbReference type="RefSeq" id="XP_013903385.1">
    <property type="nucleotide sequence ID" value="XM_014047931.1"/>
</dbReference>
<gene>
    <name evidence="2" type="ORF">MNEG_3596</name>
</gene>
<feature type="compositionally biased region" description="Gly residues" evidence="1">
    <location>
        <begin position="38"/>
        <end position="54"/>
    </location>
</feature>
<sequence length="142" mass="13310">QQPPGSGGGSGRFAVGDTGSSSDEIFVADESKLAVLFGSGGGAGGGSGGGGGAGALQPSIPTRTQLQPPHSPMAMSLTAEPSSGGGAAAALGLVAAPHQQRPLPVKPGAVAAAGSVLPPPRIGAGSMSPTRVRSPQPGRGGA</sequence>
<dbReference type="GeneID" id="25736474"/>
<feature type="compositionally biased region" description="Gly residues" evidence="1">
    <location>
        <begin position="1"/>
        <end position="11"/>
    </location>
</feature>
<feature type="region of interest" description="Disordered" evidence="1">
    <location>
        <begin position="116"/>
        <end position="142"/>
    </location>
</feature>
<keyword evidence="3" id="KW-1185">Reference proteome</keyword>
<evidence type="ECO:0000313" key="2">
    <source>
        <dbReference type="EMBL" id="KIZ04366.1"/>
    </source>
</evidence>